<evidence type="ECO:0000256" key="5">
    <source>
        <dbReference type="ARBA" id="ARBA00023136"/>
    </source>
</evidence>
<dbReference type="CDD" id="cd17321">
    <property type="entry name" value="MFS_MMR_MDR_like"/>
    <property type="match status" value="1"/>
</dbReference>
<keyword evidence="5 6" id="KW-0472">Membrane</keyword>
<feature type="transmembrane region" description="Helical" evidence="6">
    <location>
        <begin position="347"/>
        <end position="366"/>
    </location>
</feature>
<feature type="transmembrane region" description="Helical" evidence="6">
    <location>
        <begin position="246"/>
        <end position="265"/>
    </location>
</feature>
<organism evidence="8 9">
    <name type="scientific">Solimicrobium silvestre</name>
    <dbReference type="NCBI Taxonomy" id="2099400"/>
    <lineage>
        <taxon>Bacteria</taxon>
        <taxon>Pseudomonadati</taxon>
        <taxon>Pseudomonadota</taxon>
        <taxon>Betaproteobacteria</taxon>
        <taxon>Burkholderiales</taxon>
        <taxon>Oxalobacteraceae</taxon>
        <taxon>Solimicrobium</taxon>
    </lineage>
</organism>
<dbReference type="EMBL" id="PUGF01000013">
    <property type="protein sequence ID" value="PRC92515.1"/>
    <property type="molecule type" value="Genomic_DNA"/>
</dbReference>
<dbReference type="InterPro" id="IPR020846">
    <property type="entry name" value="MFS_dom"/>
</dbReference>
<feature type="transmembrane region" description="Helical" evidence="6">
    <location>
        <begin position="444"/>
        <end position="464"/>
    </location>
</feature>
<dbReference type="InterPro" id="IPR011701">
    <property type="entry name" value="MFS"/>
</dbReference>
<gene>
    <name evidence="8" type="ORF">S2091_2890</name>
</gene>
<dbReference type="Pfam" id="PF07690">
    <property type="entry name" value="MFS_1"/>
    <property type="match status" value="1"/>
</dbReference>
<dbReference type="AlphaFoldDB" id="A0A2S9GXR2"/>
<evidence type="ECO:0000256" key="6">
    <source>
        <dbReference type="SAM" id="Phobius"/>
    </source>
</evidence>
<protein>
    <submittedName>
        <fullName evidence="8">Major Facilitator Superfamily</fullName>
    </submittedName>
</protein>
<dbReference type="PANTHER" id="PTHR42718">
    <property type="entry name" value="MAJOR FACILITATOR SUPERFAMILY MULTIDRUG TRANSPORTER MFSC"/>
    <property type="match status" value="1"/>
</dbReference>
<dbReference type="GO" id="GO:0016020">
    <property type="term" value="C:membrane"/>
    <property type="evidence" value="ECO:0007669"/>
    <property type="project" value="UniProtKB-SubCell"/>
</dbReference>
<evidence type="ECO:0000256" key="2">
    <source>
        <dbReference type="ARBA" id="ARBA00022448"/>
    </source>
</evidence>
<keyword evidence="3 6" id="KW-0812">Transmembrane</keyword>
<keyword evidence="9" id="KW-1185">Reference proteome</keyword>
<accession>A0A2S9GXR2</accession>
<dbReference type="RefSeq" id="WP_105532633.1">
    <property type="nucleotide sequence ID" value="NZ_PUGF01000013.1"/>
</dbReference>
<dbReference type="GO" id="GO:0022857">
    <property type="term" value="F:transmembrane transporter activity"/>
    <property type="evidence" value="ECO:0007669"/>
    <property type="project" value="InterPro"/>
</dbReference>
<feature type="transmembrane region" description="Helical" evidence="6">
    <location>
        <begin position="28"/>
        <end position="50"/>
    </location>
</feature>
<feature type="transmembrane region" description="Helical" evidence="6">
    <location>
        <begin position="313"/>
        <end position="335"/>
    </location>
</feature>
<name>A0A2S9GXR2_9BURK</name>
<dbReference type="Proteomes" id="UP000237839">
    <property type="component" value="Unassembled WGS sequence"/>
</dbReference>
<dbReference type="SUPFAM" id="SSF103473">
    <property type="entry name" value="MFS general substrate transporter"/>
    <property type="match status" value="2"/>
</dbReference>
<dbReference type="Gene3D" id="1.20.1720.10">
    <property type="entry name" value="Multidrug resistance protein D"/>
    <property type="match status" value="1"/>
</dbReference>
<sequence>METDTNSQLAVASPQTKTDNNGAAQRRVLMATAISYVVVLLDTSIVNVALDRISVSLGTQIAGLQWVMNAYILAFASLLLSGGTLGDRWGARNIYLAGLVVFTLASAVCGLAPDLPSLIVARILQGAGAAMLVPCSLKLINHAFPIPVQHARAVGIWIGCGGVAMAAGPLIGGVLIHWFDWRSIFFVNVPIGLIGIGMTWRIAPDARLLTLRRFDPVGQITAIVALAALIAALIEGHALGWNSPLILAGLAVTVVAGTIFIWVEARSSDPMLPLSFFKNGIFTGSTCVSMASAFVFYGLLFVCSLYFQRSRGNSPLVAGFAFLPMTAMVAAGSIVSSRVVTICGTHWSMCGAFGCYAAGALGMLWVDQISPYWLAVAPMVAIGLASGFISPAATAPAMGTVDKNRSGVAAAVLNSARQTGAALGVAIFGSLIAALHPFEVGMHAALWTAAAVSLIAALTWWFILEQSPLRQTRQEGSCAAQEKRRG</sequence>
<proteinExistence type="predicted"/>
<feature type="transmembrane region" description="Helical" evidence="6">
    <location>
        <begin position="184"/>
        <end position="202"/>
    </location>
</feature>
<feature type="transmembrane region" description="Helical" evidence="6">
    <location>
        <begin position="94"/>
        <end position="113"/>
    </location>
</feature>
<evidence type="ECO:0000256" key="1">
    <source>
        <dbReference type="ARBA" id="ARBA00004141"/>
    </source>
</evidence>
<comment type="subcellular location">
    <subcellularLocation>
        <location evidence="1">Membrane</location>
        <topology evidence="1">Multi-pass membrane protein</topology>
    </subcellularLocation>
</comment>
<keyword evidence="4 6" id="KW-1133">Transmembrane helix</keyword>
<dbReference type="PROSITE" id="PS50850">
    <property type="entry name" value="MFS"/>
    <property type="match status" value="1"/>
</dbReference>
<dbReference type="PANTHER" id="PTHR42718:SF9">
    <property type="entry name" value="MAJOR FACILITATOR SUPERFAMILY MULTIDRUG TRANSPORTER MFSC"/>
    <property type="match status" value="1"/>
</dbReference>
<feature type="transmembrane region" description="Helical" evidence="6">
    <location>
        <begin position="214"/>
        <end position="234"/>
    </location>
</feature>
<evidence type="ECO:0000259" key="7">
    <source>
        <dbReference type="PROSITE" id="PS50850"/>
    </source>
</evidence>
<feature type="domain" description="Major facilitator superfamily (MFS) profile" evidence="7">
    <location>
        <begin position="28"/>
        <end position="468"/>
    </location>
</feature>
<evidence type="ECO:0000256" key="3">
    <source>
        <dbReference type="ARBA" id="ARBA00022692"/>
    </source>
</evidence>
<feature type="transmembrane region" description="Helical" evidence="6">
    <location>
        <begin position="372"/>
        <end position="398"/>
    </location>
</feature>
<keyword evidence="2" id="KW-0813">Transport</keyword>
<dbReference type="InterPro" id="IPR036259">
    <property type="entry name" value="MFS_trans_sf"/>
</dbReference>
<feature type="transmembrane region" description="Helical" evidence="6">
    <location>
        <begin position="286"/>
        <end position="307"/>
    </location>
</feature>
<reference evidence="8 9" key="1">
    <citation type="submission" date="2018-02" db="EMBL/GenBank/DDBJ databases">
        <title>Solimicrobium silvestre gen. nov., sp. nov., isolated from alpine forest soil.</title>
        <authorList>
            <person name="Margesin R."/>
            <person name="Albuquerque L."/>
            <person name="Zhang D.-C."/>
            <person name="Froufe H.J.C."/>
            <person name="Severino R."/>
            <person name="Roxo I."/>
            <person name="Egas C."/>
            <person name="Da Costa M.S."/>
        </authorList>
    </citation>
    <scope>NUCLEOTIDE SEQUENCE [LARGE SCALE GENOMIC DNA]</scope>
    <source>
        <strain evidence="8 9">S20-91</strain>
    </source>
</reference>
<feature type="transmembrane region" description="Helical" evidence="6">
    <location>
        <begin position="62"/>
        <end position="82"/>
    </location>
</feature>
<evidence type="ECO:0000313" key="9">
    <source>
        <dbReference type="Proteomes" id="UP000237839"/>
    </source>
</evidence>
<evidence type="ECO:0000313" key="8">
    <source>
        <dbReference type="EMBL" id="PRC92515.1"/>
    </source>
</evidence>
<dbReference type="Gene3D" id="1.20.1250.20">
    <property type="entry name" value="MFS general substrate transporter like domains"/>
    <property type="match status" value="1"/>
</dbReference>
<dbReference type="OrthoDB" id="9807274at2"/>
<evidence type="ECO:0000256" key="4">
    <source>
        <dbReference type="ARBA" id="ARBA00022989"/>
    </source>
</evidence>
<feature type="transmembrane region" description="Helical" evidence="6">
    <location>
        <begin position="119"/>
        <end position="141"/>
    </location>
</feature>
<comment type="caution">
    <text evidence="8">The sequence shown here is derived from an EMBL/GenBank/DDBJ whole genome shotgun (WGS) entry which is preliminary data.</text>
</comment>
<feature type="transmembrane region" description="Helical" evidence="6">
    <location>
        <begin position="153"/>
        <end position="178"/>
    </location>
</feature>